<dbReference type="GO" id="GO:0005829">
    <property type="term" value="C:cytosol"/>
    <property type="evidence" value="ECO:0007669"/>
    <property type="project" value="TreeGrafter"/>
</dbReference>
<dbReference type="SUPFAM" id="SSF53335">
    <property type="entry name" value="S-adenosyl-L-methionine-dependent methyltransferases"/>
    <property type="match status" value="1"/>
</dbReference>
<keyword evidence="8" id="KW-1185">Reference proteome</keyword>
<keyword evidence="2 6" id="KW-0698">rRNA processing</keyword>
<organism evidence="7 8">
    <name type="scientific">Donghicola eburneus</name>
    <dbReference type="NCBI Taxonomy" id="393278"/>
    <lineage>
        <taxon>Bacteria</taxon>
        <taxon>Pseudomonadati</taxon>
        <taxon>Pseudomonadota</taxon>
        <taxon>Alphaproteobacteria</taxon>
        <taxon>Rhodobacterales</taxon>
        <taxon>Roseobacteraceae</taxon>
        <taxon>Donghicola</taxon>
    </lineage>
</organism>
<dbReference type="NCBIfam" id="TIGR00138">
    <property type="entry name" value="rsmG_gidB"/>
    <property type="match status" value="1"/>
</dbReference>
<sequence>MNLESYPLSVSRETLDRLAHYEALLKKWNKAINLVSPATLKDARSRHFIDSAQIYALAKEDWQIWCDMGSGGGFPGLVIAILAAELKPASEVVLLESDQRKATFLRTVARETGIKATVISDRIETAEPIGADVLSARALASLTNLLEFSERHLKPGGQALFPKGATWQQELQEAKRTWSFSHEVTKSIVESNSVILSIGGIARG</sequence>
<dbReference type="PANTHER" id="PTHR31760:SF0">
    <property type="entry name" value="S-ADENOSYL-L-METHIONINE-DEPENDENT METHYLTRANSFERASES SUPERFAMILY PROTEIN"/>
    <property type="match status" value="1"/>
</dbReference>
<dbReference type="Proteomes" id="UP000184085">
    <property type="component" value="Unassembled WGS sequence"/>
</dbReference>
<evidence type="ECO:0000256" key="1">
    <source>
        <dbReference type="ARBA" id="ARBA00022490"/>
    </source>
</evidence>
<dbReference type="HAMAP" id="MF_00074">
    <property type="entry name" value="16SrRNA_methyltr_G"/>
    <property type="match status" value="1"/>
</dbReference>
<dbReference type="Pfam" id="PF02527">
    <property type="entry name" value="GidB"/>
    <property type="match status" value="1"/>
</dbReference>
<dbReference type="GO" id="GO:0070043">
    <property type="term" value="F:rRNA (guanine-N7-)-methyltransferase activity"/>
    <property type="evidence" value="ECO:0007669"/>
    <property type="project" value="UniProtKB-UniRule"/>
</dbReference>
<dbReference type="RefSeq" id="WP_072708931.1">
    <property type="nucleotide sequence ID" value="NZ_FMJB01000064.1"/>
</dbReference>
<accession>A0A1M4N3K4</accession>
<keyword evidence="4 6" id="KW-0808">Transferase</keyword>
<name>A0A1M4N3K4_9RHOB</name>
<evidence type="ECO:0000256" key="6">
    <source>
        <dbReference type="HAMAP-Rule" id="MF_00074"/>
    </source>
</evidence>
<dbReference type="InterPro" id="IPR003682">
    <property type="entry name" value="rRNA_ssu_MeTfrase_G"/>
</dbReference>
<keyword evidence="5 6" id="KW-0949">S-adenosyl-L-methionine</keyword>
<feature type="binding site" evidence="6">
    <location>
        <begin position="123"/>
        <end position="124"/>
    </location>
    <ligand>
        <name>S-adenosyl-L-methionine</name>
        <dbReference type="ChEBI" id="CHEBI:59789"/>
    </ligand>
</feature>
<evidence type="ECO:0000256" key="3">
    <source>
        <dbReference type="ARBA" id="ARBA00022603"/>
    </source>
</evidence>
<dbReference type="PIRSF" id="PIRSF003078">
    <property type="entry name" value="GidB"/>
    <property type="match status" value="1"/>
</dbReference>
<evidence type="ECO:0000313" key="8">
    <source>
        <dbReference type="Proteomes" id="UP000184085"/>
    </source>
</evidence>
<reference evidence="8" key="1">
    <citation type="submission" date="2016-09" db="EMBL/GenBank/DDBJ databases">
        <authorList>
            <person name="Wibberg D."/>
        </authorList>
    </citation>
    <scope>NUCLEOTIDE SEQUENCE [LARGE SCALE GENOMIC DNA]</scope>
</reference>
<dbReference type="PANTHER" id="PTHR31760">
    <property type="entry name" value="S-ADENOSYL-L-METHIONINE-DEPENDENT METHYLTRANSFERASES SUPERFAMILY PROTEIN"/>
    <property type="match status" value="1"/>
</dbReference>
<evidence type="ECO:0000256" key="4">
    <source>
        <dbReference type="ARBA" id="ARBA00022679"/>
    </source>
</evidence>
<keyword evidence="3 6" id="KW-0489">Methyltransferase</keyword>
<comment type="similarity">
    <text evidence="6">Belongs to the methyltransferase superfamily. RNA methyltransferase RsmG family.</text>
</comment>
<comment type="catalytic activity">
    <reaction evidence="6">
        <text>guanosine(527) in 16S rRNA + S-adenosyl-L-methionine = N(7)-methylguanosine(527) in 16S rRNA + S-adenosyl-L-homocysteine</text>
        <dbReference type="Rhea" id="RHEA:42732"/>
        <dbReference type="Rhea" id="RHEA-COMP:10209"/>
        <dbReference type="Rhea" id="RHEA-COMP:10210"/>
        <dbReference type="ChEBI" id="CHEBI:57856"/>
        <dbReference type="ChEBI" id="CHEBI:59789"/>
        <dbReference type="ChEBI" id="CHEBI:74269"/>
        <dbReference type="ChEBI" id="CHEBI:74480"/>
        <dbReference type="EC" id="2.1.1.170"/>
    </reaction>
</comment>
<dbReference type="EC" id="2.1.1.170" evidence="6"/>
<feature type="binding site" evidence="6">
    <location>
        <position position="69"/>
    </location>
    <ligand>
        <name>S-adenosyl-L-methionine</name>
        <dbReference type="ChEBI" id="CHEBI:59789"/>
    </ligand>
</feature>
<dbReference type="InterPro" id="IPR029063">
    <property type="entry name" value="SAM-dependent_MTases_sf"/>
</dbReference>
<evidence type="ECO:0000256" key="2">
    <source>
        <dbReference type="ARBA" id="ARBA00022552"/>
    </source>
</evidence>
<evidence type="ECO:0000313" key="7">
    <source>
        <dbReference type="EMBL" id="SCM69389.1"/>
    </source>
</evidence>
<dbReference type="AlphaFoldDB" id="A0A1M4N3K4"/>
<feature type="binding site" evidence="6">
    <location>
        <position position="137"/>
    </location>
    <ligand>
        <name>S-adenosyl-L-methionine</name>
        <dbReference type="ChEBI" id="CHEBI:59789"/>
    </ligand>
</feature>
<evidence type="ECO:0000256" key="5">
    <source>
        <dbReference type="ARBA" id="ARBA00022691"/>
    </source>
</evidence>
<comment type="function">
    <text evidence="6">Specifically methylates the N7 position of guanine in position 527 of 16S rRNA.</text>
</comment>
<dbReference type="Gene3D" id="3.40.50.150">
    <property type="entry name" value="Vaccinia Virus protein VP39"/>
    <property type="match status" value="1"/>
</dbReference>
<keyword evidence="1 6" id="KW-0963">Cytoplasm</keyword>
<feature type="binding site" evidence="6">
    <location>
        <position position="74"/>
    </location>
    <ligand>
        <name>S-adenosyl-L-methionine</name>
        <dbReference type="ChEBI" id="CHEBI:59789"/>
    </ligand>
</feature>
<gene>
    <name evidence="6 7" type="primary">rsmG</name>
    <name evidence="7" type="ORF">KARMA_3627</name>
</gene>
<comment type="subcellular location">
    <subcellularLocation>
        <location evidence="6">Cytoplasm</location>
    </subcellularLocation>
</comment>
<comment type="caution">
    <text evidence="6">Lacks conserved residue(s) required for the propagation of feature annotation.</text>
</comment>
<protein>
    <recommendedName>
        <fullName evidence="6">Ribosomal RNA small subunit methyltransferase G</fullName>
        <ecNumber evidence="6">2.1.1.170</ecNumber>
    </recommendedName>
    <alternativeName>
        <fullName evidence="6">16S rRNA 7-methylguanosine methyltransferase</fullName>
        <shortName evidence="6">16S rRNA m7G methyltransferase</shortName>
    </alternativeName>
</protein>
<proteinExistence type="inferred from homology"/>
<dbReference type="EMBL" id="FMJB01000064">
    <property type="protein sequence ID" value="SCM69389.1"/>
    <property type="molecule type" value="Genomic_DNA"/>
</dbReference>